<sequence length="384" mass="43118">MHATDFDRLIDRRNTGSEKWERYRDTAILPMWVADTDFMAPPAVLDALRQRIDHGVFGYTHTPSELIDLVQARLARLYQWPVQAEELVWLPGLVSGLNLACRSLGDTQSEVLSPCPIYPPFMTAPRLSDRQLVKVPMQRQQGRLTLDLEALDAAITPHSRLLLFCNPHNPGGTVYRRHELEALAERIIRHDLIVCSDEIHCELILEPGLEHIPLASLGEDIAQRCITLMAPSKTFNIAGLGCSFAVIQNPELRKAFQRVRKGIVPDVNLLGYTAAIAAFREGEAWNQAQLEYLRANRDYLLQEVNAMPGLSLAPIEATYLAWIDVSAAHLENPMHFFEQAGVGLSPGRDFGDEGFMRLNFGCPRALLTEACQRMRRALLTHLPA</sequence>
<dbReference type="GO" id="GO:0047804">
    <property type="term" value="F:cysteine-S-conjugate beta-lyase activity"/>
    <property type="evidence" value="ECO:0007669"/>
    <property type="project" value="UniProtKB-EC"/>
</dbReference>
<dbReference type="NCBIfam" id="TIGR04350">
    <property type="entry name" value="C_S_lyase_PatB"/>
    <property type="match status" value="1"/>
</dbReference>
<dbReference type="InterPro" id="IPR015421">
    <property type="entry name" value="PyrdxlP-dep_Trfase_major"/>
</dbReference>
<dbReference type="InterPro" id="IPR027619">
    <property type="entry name" value="C-S_lyase_PatB-like"/>
</dbReference>
<comment type="cofactor">
    <cofactor evidence="1">
        <name>pyridoxal 5'-phosphate</name>
        <dbReference type="ChEBI" id="CHEBI:597326"/>
    </cofactor>
</comment>
<dbReference type="EMBL" id="SMRS01000005">
    <property type="protein sequence ID" value="KAA0874640.1"/>
    <property type="molecule type" value="Genomic_DNA"/>
</dbReference>
<feature type="domain" description="Aminotransferase class I/classII large" evidence="6">
    <location>
        <begin position="37"/>
        <end position="373"/>
    </location>
</feature>
<name>A0A5A9W1H4_9GAMM</name>
<dbReference type="SUPFAM" id="SSF53383">
    <property type="entry name" value="PLP-dependent transferases"/>
    <property type="match status" value="1"/>
</dbReference>
<evidence type="ECO:0000259" key="6">
    <source>
        <dbReference type="Pfam" id="PF00155"/>
    </source>
</evidence>
<dbReference type="Pfam" id="PF00155">
    <property type="entry name" value="Aminotran_1_2"/>
    <property type="match status" value="1"/>
</dbReference>
<evidence type="ECO:0000313" key="7">
    <source>
        <dbReference type="EMBL" id="KAA0874640.1"/>
    </source>
</evidence>
<keyword evidence="4 7" id="KW-0456">Lyase</keyword>
<comment type="similarity">
    <text evidence="5">Belongs to the class-II pyridoxal-phosphate-dependent aminotransferase family. MalY/PatB cystathionine beta-lyase subfamily.</text>
</comment>
<organism evidence="7 8">
    <name type="scientific">Nitrincola tapanii</name>
    <dbReference type="NCBI Taxonomy" id="1708751"/>
    <lineage>
        <taxon>Bacteria</taxon>
        <taxon>Pseudomonadati</taxon>
        <taxon>Pseudomonadota</taxon>
        <taxon>Gammaproteobacteria</taxon>
        <taxon>Oceanospirillales</taxon>
        <taxon>Oceanospirillaceae</taxon>
        <taxon>Nitrincola</taxon>
    </lineage>
</organism>
<dbReference type="Proteomes" id="UP000325302">
    <property type="component" value="Unassembled WGS sequence"/>
</dbReference>
<dbReference type="OrthoDB" id="3224382at2"/>
<evidence type="ECO:0000256" key="2">
    <source>
        <dbReference type="ARBA" id="ARBA00012224"/>
    </source>
</evidence>
<dbReference type="RefSeq" id="WP_149390821.1">
    <property type="nucleotide sequence ID" value="NZ_SMRS01000005.1"/>
</dbReference>
<dbReference type="PANTHER" id="PTHR43525:SF1">
    <property type="entry name" value="PROTEIN MALY"/>
    <property type="match status" value="1"/>
</dbReference>
<dbReference type="AlphaFoldDB" id="A0A5A9W1H4"/>
<evidence type="ECO:0000256" key="3">
    <source>
        <dbReference type="ARBA" id="ARBA00022898"/>
    </source>
</evidence>
<protein>
    <recommendedName>
        <fullName evidence="2">cysteine-S-conjugate beta-lyase</fullName>
        <ecNumber evidence="2">4.4.1.13</ecNumber>
    </recommendedName>
</protein>
<dbReference type="Gene3D" id="3.40.640.10">
    <property type="entry name" value="Type I PLP-dependent aspartate aminotransferase-like (Major domain)"/>
    <property type="match status" value="1"/>
</dbReference>
<evidence type="ECO:0000256" key="1">
    <source>
        <dbReference type="ARBA" id="ARBA00001933"/>
    </source>
</evidence>
<accession>A0A5A9W1H4</accession>
<evidence type="ECO:0000313" key="8">
    <source>
        <dbReference type="Proteomes" id="UP000325302"/>
    </source>
</evidence>
<dbReference type="EC" id="4.4.1.13" evidence="2"/>
<dbReference type="InterPro" id="IPR004839">
    <property type="entry name" value="Aminotransferase_I/II_large"/>
</dbReference>
<reference evidence="7 8" key="1">
    <citation type="submission" date="2019-03" db="EMBL/GenBank/DDBJ databases">
        <title>Nitrincola sp. nov. isolated from an Indian soda lake.</title>
        <authorList>
            <person name="Joshi A."/>
            <person name="Thite S.V."/>
            <person name="Joseph N."/>
            <person name="Dhotre D."/>
            <person name="Moorthy M."/>
            <person name="Shouche Y.S."/>
        </authorList>
    </citation>
    <scope>NUCLEOTIDE SEQUENCE [LARGE SCALE GENOMIC DNA]</scope>
    <source>
        <strain evidence="7 8">MEB193</strain>
    </source>
</reference>
<dbReference type="PANTHER" id="PTHR43525">
    <property type="entry name" value="PROTEIN MALY"/>
    <property type="match status" value="1"/>
</dbReference>
<dbReference type="Gene3D" id="3.90.1150.10">
    <property type="entry name" value="Aspartate Aminotransferase, domain 1"/>
    <property type="match status" value="1"/>
</dbReference>
<keyword evidence="8" id="KW-1185">Reference proteome</keyword>
<keyword evidence="3" id="KW-0663">Pyridoxal phosphate</keyword>
<evidence type="ECO:0000256" key="5">
    <source>
        <dbReference type="ARBA" id="ARBA00037974"/>
    </source>
</evidence>
<dbReference type="GO" id="GO:0030170">
    <property type="term" value="F:pyridoxal phosphate binding"/>
    <property type="evidence" value="ECO:0007669"/>
    <property type="project" value="InterPro"/>
</dbReference>
<proteinExistence type="inferred from homology"/>
<dbReference type="InterPro" id="IPR015424">
    <property type="entry name" value="PyrdxlP-dep_Trfase"/>
</dbReference>
<gene>
    <name evidence="7" type="ORF">E1H14_07365</name>
</gene>
<dbReference type="CDD" id="cd00609">
    <property type="entry name" value="AAT_like"/>
    <property type="match status" value="1"/>
</dbReference>
<dbReference type="InterPro" id="IPR051798">
    <property type="entry name" value="Class-II_PLP-Dep_Aminotrans"/>
</dbReference>
<dbReference type="InterPro" id="IPR015422">
    <property type="entry name" value="PyrdxlP-dep_Trfase_small"/>
</dbReference>
<comment type="caution">
    <text evidence="7">The sequence shown here is derived from an EMBL/GenBank/DDBJ whole genome shotgun (WGS) entry which is preliminary data.</text>
</comment>
<evidence type="ECO:0000256" key="4">
    <source>
        <dbReference type="ARBA" id="ARBA00023239"/>
    </source>
</evidence>